<keyword evidence="2" id="KW-1185">Reference proteome</keyword>
<dbReference type="AlphaFoldDB" id="A0A840HXQ6"/>
<gene>
    <name evidence="1" type="ORF">HNQ99_002664</name>
</gene>
<dbReference type="Proteomes" id="UP000575068">
    <property type="component" value="Unassembled WGS sequence"/>
</dbReference>
<name>A0A840HXQ6_9SPHN</name>
<organism evidence="1 2">
    <name type="scientific">Rhizorhapis suberifaciens</name>
    <name type="common">corky root of lettuce</name>
    <dbReference type="NCBI Taxonomy" id="13656"/>
    <lineage>
        <taxon>Bacteria</taxon>
        <taxon>Pseudomonadati</taxon>
        <taxon>Pseudomonadota</taxon>
        <taxon>Alphaproteobacteria</taxon>
        <taxon>Sphingomonadales</taxon>
        <taxon>Sphingomonadaceae</taxon>
        <taxon>Rhizorhapis</taxon>
    </lineage>
</organism>
<comment type="caution">
    <text evidence="1">The sequence shown here is derived from an EMBL/GenBank/DDBJ whole genome shotgun (WGS) entry which is preliminary data.</text>
</comment>
<protein>
    <submittedName>
        <fullName evidence="1">Uncharacterized protein</fullName>
    </submittedName>
</protein>
<proteinExistence type="predicted"/>
<accession>A0A840HXQ6</accession>
<evidence type="ECO:0000313" key="1">
    <source>
        <dbReference type="EMBL" id="MBB4642339.1"/>
    </source>
</evidence>
<dbReference type="RefSeq" id="WP_184476343.1">
    <property type="nucleotide sequence ID" value="NZ_JACHOV010000010.1"/>
</dbReference>
<evidence type="ECO:0000313" key="2">
    <source>
        <dbReference type="Proteomes" id="UP000575068"/>
    </source>
</evidence>
<reference evidence="1 2" key="1">
    <citation type="submission" date="2020-08" db="EMBL/GenBank/DDBJ databases">
        <title>Genomic Encyclopedia of Type Strains, Phase IV (KMG-IV): sequencing the most valuable type-strain genomes for metagenomic binning, comparative biology and taxonomic classification.</title>
        <authorList>
            <person name="Goeker M."/>
        </authorList>
    </citation>
    <scope>NUCLEOTIDE SEQUENCE [LARGE SCALE GENOMIC DNA]</scope>
    <source>
        <strain evidence="1 2">DSM 7465</strain>
    </source>
</reference>
<dbReference type="EMBL" id="JACHOV010000010">
    <property type="protein sequence ID" value="MBB4642339.1"/>
    <property type="molecule type" value="Genomic_DNA"/>
</dbReference>
<sequence length="219" mass="24163">MDIATTTAEALARYEAAFNEERLIQQQWHTELDGRQLACALGVLGDVVDGPAQCPAAIMPRWLAQMVPGFFDRQKFDDAKDWGLRFYKALDRIGGNVPFSVIHDWHANTVCQLGIEASEIRKRDTAPHKALQALHQRALAGEKTGADEWRPVLKSADADANANAYAYADAYAYAYAYADADANANANAYAYADAYAYAYAYAWKRLADGMVSALDRVEA</sequence>